<evidence type="ECO:0000313" key="2">
    <source>
        <dbReference type="EMBL" id="KAK3794308.1"/>
    </source>
</evidence>
<dbReference type="EMBL" id="JAWDGP010001129">
    <property type="protein sequence ID" value="KAK3794308.1"/>
    <property type="molecule type" value="Genomic_DNA"/>
</dbReference>
<feature type="region of interest" description="Disordered" evidence="1">
    <location>
        <begin position="60"/>
        <end position="111"/>
    </location>
</feature>
<evidence type="ECO:0000256" key="1">
    <source>
        <dbReference type="SAM" id="MobiDB-lite"/>
    </source>
</evidence>
<accession>A0AAE1E654</accession>
<dbReference type="Proteomes" id="UP001283361">
    <property type="component" value="Unassembled WGS sequence"/>
</dbReference>
<feature type="compositionally biased region" description="Gly residues" evidence="1">
    <location>
        <begin position="87"/>
        <end position="98"/>
    </location>
</feature>
<feature type="compositionally biased region" description="Basic and acidic residues" evidence="1">
    <location>
        <begin position="71"/>
        <end position="86"/>
    </location>
</feature>
<dbReference type="AlphaFoldDB" id="A0AAE1E654"/>
<organism evidence="2 3">
    <name type="scientific">Elysia crispata</name>
    <name type="common">lettuce slug</name>
    <dbReference type="NCBI Taxonomy" id="231223"/>
    <lineage>
        <taxon>Eukaryota</taxon>
        <taxon>Metazoa</taxon>
        <taxon>Spiralia</taxon>
        <taxon>Lophotrochozoa</taxon>
        <taxon>Mollusca</taxon>
        <taxon>Gastropoda</taxon>
        <taxon>Heterobranchia</taxon>
        <taxon>Euthyneura</taxon>
        <taxon>Panpulmonata</taxon>
        <taxon>Sacoglossa</taxon>
        <taxon>Placobranchoidea</taxon>
        <taxon>Plakobranchidae</taxon>
        <taxon>Elysia</taxon>
    </lineage>
</organism>
<sequence>MQDLRKRWLRPGTVGDRNHLFITLGDRSRLVFARSHKGLTGRLSGAGNAGMMRECCIVGRGGRNGAATGKRKAEREKIFADNKVGEEGGNMGGRAGKYGGKKVDEKQERNG</sequence>
<gene>
    <name evidence="2" type="ORF">RRG08_060978</name>
</gene>
<evidence type="ECO:0000313" key="3">
    <source>
        <dbReference type="Proteomes" id="UP001283361"/>
    </source>
</evidence>
<name>A0AAE1E654_9GAST</name>
<proteinExistence type="predicted"/>
<reference evidence="2" key="1">
    <citation type="journal article" date="2023" name="G3 (Bethesda)">
        <title>A reference genome for the long-term kleptoplast-retaining sea slug Elysia crispata morphotype clarki.</title>
        <authorList>
            <person name="Eastman K.E."/>
            <person name="Pendleton A.L."/>
            <person name="Shaikh M.A."/>
            <person name="Suttiyut T."/>
            <person name="Ogas R."/>
            <person name="Tomko P."/>
            <person name="Gavelis G."/>
            <person name="Widhalm J.R."/>
            <person name="Wisecaver J.H."/>
        </authorList>
    </citation>
    <scope>NUCLEOTIDE SEQUENCE</scope>
    <source>
        <strain evidence="2">ECLA1</strain>
    </source>
</reference>
<protein>
    <submittedName>
        <fullName evidence="2">Uncharacterized protein</fullName>
    </submittedName>
</protein>
<feature type="compositionally biased region" description="Basic and acidic residues" evidence="1">
    <location>
        <begin position="101"/>
        <end position="111"/>
    </location>
</feature>
<keyword evidence="3" id="KW-1185">Reference proteome</keyword>
<comment type="caution">
    <text evidence="2">The sequence shown here is derived from an EMBL/GenBank/DDBJ whole genome shotgun (WGS) entry which is preliminary data.</text>
</comment>